<keyword evidence="2" id="KW-1185">Reference proteome</keyword>
<name>A0A6P1DVX2_9GAMM</name>
<reference evidence="2" key="1">
    <citation type="journal article" date="2020" name="Microbiol. Resour. Announc.">
        <title>Draft Genome Sequences of Thiorhodococcus mannitoliphagus and Thiorhodococcus minor, Purple Sulfur Photosynthetic Bacteria in the Gammaproteobacterial Family Chromatiaceae.</title>
        <authorList>
            <person name="Aviles F.A."/>
            <person name="Meyer T.E."/>
            <person name="Kyndt J.A."/>
        </authorList>
    </citation>
    <scope>NUCLEOTIDE SEQUENCE [LARGE SCALE GENOMIC DNA]</scope>
    <source>
        <strain evidence="2">DSM 18266</strain>
    </source>
</reference>
<dbReference type="InterPro" id="IPR016084">
    <property type="entry name" value="Haem_Oase-like_multi-hlx"/>
</dbReference>
<dbReference type="Pfam" id="PF01126">
    <property type="entry name" value="Heme_oxygenase"/>
    <property type="match status" value="1"/>
</dbReference>
<comment type="caution">
    <text evidence="1">The sequence shown here is derived from an EMBL/GenBank/DDBJ whole genome shotgun (WGS) entry which is preliminary data.</text>
</comment>
<accession>A0A6P1DVX2</accession>
<evidence type="ECO:0000313" key="2">
    <source>
        <dbReference type="Proteomes" id="UP000471640"/>
    </source>
</evidence>
<dbReference type="GO" id="GO:0004392">
    <property type="term" value="F:heme oxygenase (decyclizing) activity"/>
    <property type="evidence" value="ECO:0007669"/>
    <property type="project" value="InterPro"/>
</dbReference>
<gene>
    <name evidence="1" type="ORF">G3480_11065</name>
</gene>
<dbReference type="CDD" id="cd19166">
    <property type="entry name" value="HemeO-bac"/>
    <property type="match status" value="1"/>
</dbReference>
<dbReference type="SUPFAM" id="SSF48613">
    <property type="entry name" value="Heme oxygenase-like"/>
    <property type="match status" value="1"/>
</dbReference>
<protein>
    <submittedName>
        <fullName evidence="1">Biliverdin-producing heme oxygenase</fullName>
    </submittedName>
</protein>
<reference evidence="1 2" key="2">
    <citation type="submission" date="2020-02" db="EMBL/GenBank/DDBJ databases">
        <title>Genome sequences of Thiorhodococcus mannitoliphagus and Thiorhodococcus minor, purple sulfur photosynthetic bacteria in the gammaproteobacterial family, Chromatiaceae.</title>
        <authorList>
            <person name="Aviles F.A."/>
            <person name="Meyer T.E."/>
            <person name="Kyndt J.A."/>
        </authorList>
    </citation>
    <scope>NUCLEOTIDE SEQUENCE [LARGE SCALE GENOMIC DNA]</scope>
    <source>
        <strain evidence="1 2">DSM 18266</strain>
    </source>
</reference>
<dbReference type="InterPro" id="IPR016053">
    <property type="entry name" value="Haem_Oase-like"/>
</dbReference>
<evidence type="ECO:0000313" key="1">
    <source>
        <dbReference type="EMBL" id="NEX20846.1"/>
    </source>
</evidence>
<organism evidence="1 2">
    <name type="scientific">Thiorhodococcus mannitoliphagus</name>
    <dbReference type="NCBI Taxonomy" id="329406"/>
    <lineage>
        <taxon>Bacteria</taxon>
        <taxon>Pseudomonadati</taxon>
        <taxon>Pseudomonadota</taxon>
        <taxon>Gammaproteobacteria</taxon>
        <taxon>Chromatiales</taxon>
        <taxon>Chromatiaceae</taxon>
        <taxon>Thiorhodococcus</taxon>
    </lineage>
</organism>
<dbReference type="EMBL" id="JAAIJR010000038">
    <property type="protein sequence ID" value="NEX20846.1"/>
    <property type="molecule type" value="Genomic_DNA"/>
</dbReference>
<dbReference type="AlphaFoldDB" id="A0A6P1DVX2"/>
<proteinExistence type="predicted"/>
<dbReference type="Proteomes" id="UP000471640">
    <property type="component" value="Unassembled WGS sequence"/>
</dbReference>
<dbReference type="Gene3D" id="1.20.910.10">
    <property type="entry name" value="Heme oxygenase-like"/>
    <property type="match status" value="1"/>
</dbReference>
<sequence length="215" mass="23664">MTETFAQSRSSRTDSGSLALRLRRETAEAHEAVERLPLMVALMSDAVTRDAYRRYLVVMAGIYAPVEEQLYGGLSEELVERLGVRPKMPALLRDLSEQGETWTPRPEVARWHEPLEPLAPSDESALVGGIYVLEGATLGGRTIARHLARVLGDAFGAGSFLDFHGRKTSSVWKHFSQELTALAEAGRLDADGVIHGALATFDQVHRNLAQWGELD</sequence>
<dbReference type="RefSeq" id="WP_164653955.1">
    <property type="nucleotide sequence ID" value="NZ_JAAIJR010000038.1"/>
</dbReference>
<dbReference type="GO" id="GO:0006788">
    <property type="term" value="P:heme oxidation"/>
    <property type="evidence" value="ECO:0007669"/>
    <property type="project" value="InterPro"/>
</dbReference>